<feature type="region of interest" description="Disordered" evidence="2">
    <location>
        <begin position="582"/>
        <end position="620"/>
    </location>
</feature>
<dbReference type="AlphaFoldDB" id="M5RU67"/>
<keyword evidence="5" id="KW-1185">Reference proteome</keyword>
<organism evidence="4 5">
    <name type="scientific">Rhodopirellula maiorica SM1</name>
    <dbReference type="NCBI Taxonomy" id="1265738"/>
    <lineage>
        <taxon>Bacteria</taxon>
        <taxon>Pseudomonadati</taxon>
        <taxon>Planctomycetota</taxon>
        <taxon>Planctomycetia</taxon>
        <taxon>Pirellulales</taxon>
        <taxon>Pirellulaceae</taxon>
        <taxon>Novipirellula</taxon>
    </lineage>
</organism>
<evidence type="ECO:0000256" key="1">
    <source>
        <dbReference type="ARBA" id="ARBA00022737"/>
    </source>
</evidence>
<dbReference type="InterPro" id="IPR050708">
    <property type="entry name" value="T6SS_VgrG/RHS"/>
</dbReference>
<dbReference type="InterPro" id="IPR056823">
    <property type="entry name" value="TEN-like_YD-shell"/>
</dbReference>
<accession>M5RU67</accession>
<dbReference type="Pfam" id="PF25023">
    <property type="entry name" value="TEN_YD-shell"/>
    <property type="match status" value="2"/>
</dbReference>
<name>M5RU67_9BACT</name>
<sequence>MTQFEYRDSDQQLETIISAIGSPDEATQSFEYDDTGNQTAIVDGNGNRTTFTYDVLNRLTRITEADPDGAGPLQSPITNFTYDVAGNLLTITDAENSTVRNAYDSRDRLISTIDDHDQTTVFAYDSEGNLVATTDPLGFVTQTTYDTRSRLIETIDPEGGATTFTYDADDNLLSLTDPVGNITRFAYDARNRLTEEVQVFADSDEAVAMGGLTGLRIHAAELGRGSEGNVDSTPITVGDGVEFGPGSESTLRTLGETIDFSTDQITFIFPDVIQNDGTGMYLFSDADQSIPAIRSVSVNLDQSDVEIIDVDQIIEFADDWISIDLLNLNLSNPFFYAGKSLVIDIEFEERNAPTRYHYDTQDNLTRKIDRNGRETRFVYDDLDRLLTESWIDPVDGSVVNQIGYEYDQSSNLLSISDAFSSLSYSYDDLNRVQTVDNTGTPGALPVLLTYAYDDNGNVVSVTDTIDGAAGTTTGYDYDALDRTVSVNQSGSDVSDKLVDLVYNQIGQFDSITRYSDLQRNATVANTEYQYDELNRLTDLDHTNAADAVLAFYDFEYDASSRISQIADIDGVTDYAYDDRSQLTGADRAEEDDRGDESYSYDANGNRVTSHRHDNGYVTGPQNRLLSDGTFSYAYDAEGNMTRRTNIGSGEARGFIWDHRNRLIRVTDFSSGGIITQDVEYRYDALDRRIEKRIDSDPAIPGNETELRFVYDREDIILDVNGLNDQVAVRYFHGPQVDQVLAQERSEQTQWLLTDHLGTTREVIANVGSILNHLVYDSFGNVVSESDAGSMARHLFTGREYDIETELNFYRSRYYLSGIGQFVSEDRIGFRGKDPNLYGYVFNSPHTLTDPFGLRAGDDAGVPRRSFRNDVKEALSFCKQLLVGRRPTIGPVDPIGDLVAENPKQAVTSVPAVTKRGMVLEELDDVFKGRRRRSPTQDRLDELGITK</sequence>
<dbReference type="InterPro" id="IPR022385">
    <property type="entry name" value="Rhs_assc_core"/>
</dbReference>
<feature type="domain" description="Teneurin-like YD-shell" evidence="3">
    <location>
        <begin position="15"/>
        <end position="126"/>
    </location>
</feature>
<evidence type="ECO:0000256" key="2">
    <source>
        <dbReference type="SAM" id="MobiDB-lite"/>
    </source>
</evidence>
<evidence type="ECO:0000259" key="3">
    <source>
        <dbReference type="Pfam" id="PF25023"/>
    </source>
</evidence>
<keyword evidence="1" id="KW-0677">Repeat</keyword>
<dbReference type="Gene3D" id="2.180.10.10">
    <property type="entry name" value="RHS repeat-associated core"/>
    <property type="match status" value="4"/>
</dbReference>
<dbReference type="NCBIfam" id="TIGR03696">
    <property type="entry name" value="Rhs_assc_core"/>
    <property type="match status" value="1"/>
</dbReference>
<dbReference type="PATRIC" id="fig|1265738.3.peg.255"/>
<comment type="caution">
    <text evidence="4">The sequence shown here is derived from an EMBL/GenBank/DDBJ whole genome shotgun (WGS) entry which is preliminary data.</text>
</comment>
<dbReference type="InterPro" id="IPR031325">
    <property type="entry name" value="RHS_repeat"/>
</dbReference>
<protein>
    <submittedName>
        <fullName evidence="4">YD repeat-containing protein</fullName>
    </submittedName>
</protein>
<gene>
    <name evidence="4" type="ORF">RMSM_00249</name>
</gene>
<evidence type="ECO:0000313" key="4">
    <source>
        <dbReference type="EMBL" id="EMI22825.1"/>
    </source>
</evidence>
<dbReference type="SUPFAM" id="SSF63829">
    <property type="entry name" value="Calcium-dependent phosphotriesterase"/>
    <property type="match status" value="1"/>
</dbReference>
<dbReference type="EMBL" id="ANOG01000030">
    <property type="protein sequence ID" value="EMI22825.1"/>
    <property type="molecule type" value="Genomic_DNA"/>
</dbReference>
<dbReference type="NCBIfam" id="TIGR01643">
    <property type="entry name" value="YD_repeat_2x"/>
    <property type="match status" value="6"/>
</dbReference>
<dbReference type="PANTHER" id="PTHR32305">
    <property type="match status" value="1"/>
</dbReference>
<evidence type="ECO:0000313" key="5">
    <source>
        <dbReference type="Proteomes" id="UP000011991"/>
    </source>
</evidence>
<dbReference type="Pfam" id="PF05593">
    <property type="entry name" value="RHS_repeat"/>
    <property type="match status" value="2"/>
</dbReference>
<dbReference type="InterPro" id="IPR006530">
    <property type="entry name" value="YD"/>
</dbReference>
<dbReference type="PANTHER" id="PTHR32305:SF15">
    <property type="entry name" value="PROTEIN RHSA-RELATED"/>
    <property type="match status" value="1"/>
</dbReference>
<dbReference type="Proteomes" id="UP000011991">
    <property type="component" value="Unassembled WGS sequence"/>
</dbReference>
<proteinExistence type="predicted"/>
<reference evidence="4 5" key="1">
    <citation type="journal article" date="2013" name="Mar. Genomics">
        <title>Expression of sulfatases in Rhodopirellula baltica and the diversity of sulfatases in the genus Rhodopirellula.</title>
        <authorList>
            <person name="Wegner C.E."/>
            <person name="Richter-Heitmann T."/>
            <person name="Klindworth A."/>
            <person name="Klockow C."/>
            <person name="Richter M."/>
            <person name="Achstetter T."/>
            <person name="Glockner F.O."/>
            <person name="Harder J."/>
        </authorList>
    </citation>
    <scope>NUCLEOTIDE SEQUENCE [LARGE SCALE GENOMIC DNA]</scope>
    <source>
        <strain evidence="4 5">SM1</strain>
    </source>
</reference>
<feature type="domain" description="Teneurin-like YD-shell" evidence="3">
    <location>
        <begin position="520"/>
        <end position="826"/>
    </location>
</feature>